<keyword evidence="3" id="KW-1185">Reference proteome</keyword>
<feature type="transmembrane region" description="Helical" evidence="1">
    <location>
        <begin position="12"/>
        <end position="33"/>
    </location>
</feature>
<keyword evidence="1" id="KW-0472">Membrane</keyword>
<dbReference type="RefSeq" id="WP_048779099.1">
    <property type="nucleotide sequence ID" value="NZ_CAURLQ010000005.1"/>
</dbReference>
<keyword evidence="1" id="KW-1133">Transmembrane helix</keyword>
<proteinExistence type="predicted"/>
<comment type="caution">
    <text evidence="2">The sequence shown here is derived from an EMBL/GenBank/DDBJ whole genome shotgun (WGS) entry which is preliminary data.</text>
</comment>
<dbReference type="EMBL" id="PDEV01000001">
    <property type="protein sequence ID" value="PEN17057.1"/>
    <property type="molecule type" value="Genomic_DNA"/>
</dbReference>
<dbReference type="Proteomes" id="UP000219947">
    <property type="component" value="Unassembled WGS sequence"/>
</dbReference>
<feature type="transmembrane region" description="Helical" evidence="1">
    <location>
        <begin position="53"/>
        <end position="74"/>
    </location>
</feature>
<dbReference type="AlphaFoldDB" id="A0A2A8D8F4"/>
<evidence type="ECO:0000313" key="3">
    <source>
        <dbReference type="Proteomes" id="UP000219947"/>
    </source>
</evidence>
<organism evidence="2 3">
    <name type="scientific">Rothia dentocariosa</name>
    <dbReference type="NCBI Taxonomy" id="2047"/>
    <lineage>
        <taxon>Bacteria</taxon>
        <taxon>Bacillati</taxon>
        <taxon>Actinomycetota</taxon>
        <taxon>Actinomycetes</taxon>
        <taxon>Micrococcales</taxon>
        <taxon>Micrococcaceae</taxon>
        <taxon>Rothia</taxon>
    </lineage>
</organism>
<feature type="transmembrane region" description="Helical" evidence="1">
    <location>
        <begin position="81"/>
        <end position="103"/>
    </location>
</feature>
<evidence type="ECO:0000256" key="1">
    <source>
        <dbReference type="SAM" id="Phobius"/>
    </source>
</evidence>
<keyword evidence="1" id="KW-0812">Transmembrane</keyword>
<feature type="transmembrane region" description="Helical" evidence="1">
    <location>
        <begin position="109"/>
        <end position="133"/>
    </location>
</feature>
<accession>A0A2A8D8F4</accession>
<gene>
    <name evidence="2" type="ORF">CRM92_03275</name>
</gene>
<evidence type="ECO:0000313" key="2">
    <source>
        <dbReference type="EMBL" id="PEN17057.1"/>
    </source>
</evidence>
<reference evidence="2" key="1">
    <citation type="submission" date="2017-10" db="EMBL/GenBank/DDBJ databases">
        <title>Kefir isolates.</title>
        <authorList>
            <person name="Kim Y."/>
            <person name="Blasche S."/>
        </authorList>
    </citation>
    <scope>NUCLEOTIDE SEQUENCE [LARGE SCALE GENOMIC DNA]</scope>
    <source>
        <strain evidence="2">OG2-2</strain>
    </source>
</reference>
<protein>
    <submittedName>
        <fullName evidence="2">Uncharacterized protein</fullName>
    </submittedName>
</protein>
<sequence>MGKTTNTMKARVTVPITVKITSGILGFFAVVLVYRGIIAPFIMNDSERNADRIVNSLIQVALGVGIMFCAVRFYQGHARVWVMLISLCAAFVGASNLSIYFSLTPEVQAAAVTFLVINCVEILLAGTAFALLFTRATREYTLKVTEEEERELSRYAGR</sequence>
<name>A0A2A8D8F4_9MICC</name>